<keyword evidence="3" id="KW-0235">DNA replication</keyword>
<dbReference type="InterPro" id="IPR027417">
    <property type="entry name" value="P-loop_NTPase"/>
</dbReference>
<evidence type="ECO:0000313" key="6">
    <source>
        <dbReference type="EMBL" id="HIX85401.1"/>
    </source>
</evidence>
<evidence type="ECO:0000256" key="2">
    <source>
        <dbReference type="ARBA" id="ARBA00022695"/>
    </source>
</evidence>
<evidence type="ECO:0000313" key="7">
    <source>
        <dbReference type="Proteomes" id="UP000823847"/>
    </source>
</evidence>
<dbReference type="Pfam" id="PF06144">
    <property type="entry name" value="DNA_pol3_delta"/>
    <property type="match status" value="1"/>
</dbReference>
<dbReference type="Gene3D" id="1.20.272.10">
    <property type="match status" value="1"/>
</dbReference>
<accession>A0A9D1XQI0</accession>
<dbReference type="NCBIfam" id="TIGR01128">
    <property type="entry name" value="holA"/>
    <property type="match status" value="1"/>
</dbReference>
<evidence type="ECO:0000259" key="5">
    <source>
        <dbReference type="Pfam" id="PF06144"/>
    </source>
</evidence>
<dbReference type="EMBL" id="DXEN01000012">
    <property type="protein sequence ID" value="HIX85401.1"/>
    <property type="molecule type" value="Genomic_DNA"/>
</dbReference>
<proteinExistence type="predicted"/>
<feature type="domain" description="DNA polymerase III delta N-terminal" evidence="5">
    <location>
        <begin position="24"/>
        <end position="138"/>
    </location>
</feature>
<keyword evidence="1 6" id="KW-0808">Transferase</keyword>
<dbReference type="PANTHER" id="PTHR34388">
    <property type="entry name" value="DNA POLYMERASE III SUBUNIT DELTA"/>
    <property type="match status" value="1"/>
</dbReference>
<evidence type="ECO:0000256" key="3">
    <source>
        <dbReference type="ARBA" id="ARBA00022705"/>
    </source>
</evidence>
<evidence type="ECO:0000256" key="4">
    <source>
        <dbReference type="ARBA" id="ARBA00022932"/>
    </source>
</evidence>
<dbReference type="InterPro" id="IPR010372">
    <property type="entry name" value="DNA_pol3_delta_N"/>
</dbReference>
<organism evidence="6 7">
    <name type="scientific">Candidatus Parabacteroides intestinigallinarum</name>
    <dbReference type="NCBI Taxonomy" id="2838722"/>
    <lineage>
        <taxon>Bacteria</taxon>
        <taxon>Pseudomonadati</taxon>
        <taxon>Bacteroidota</taxon>
        <taxon>Bacteroidia</taxon>
        <taxon>Bacteroidales</taxon>
        <taxon>Tannerellaceae</taxon>
        <taxon>Parabacteroides</taxon>
    </lineage>
</organism>
<comment type="caution">
    <text evidence="6">The sequence shown here is derived from an EMBL/GenBank/DDBJ whole genome shotgun (WGS) entry which is preliminary data.</text>
</comment>
<dbReference type="GO" id="GO:0006261">
    <property type="term" value="P:DNA-templated DNA replication"/>
    <property type="evidence" value="ECO:0007669"/>
    <property type="project" value="TreeGrafter"/>
</dbReference>
<dbReference type="GO" id="GO:0009360">
    <property type="term" value="C:DNA polymerase III complex"/>
    <property type="evidence" value="ECO:0007669"/>
    <property type="project" value="InterPro"/>
</dbReference>
<name>A0A9D1XQI0_9BACT</name>
<keyword evidence="2 6" id="KW-0548">Nucleotidyltransferase</keyword>
<reference evidence="6" key="1">
    <citation type="journal article" date="2021" name="PeerJ">
        <title>Extensive microbial diversity within the chicken gut microbiome revealed by metagenomics and culture.</title>
        <authorList>
            <person name="Gilroy R."/>
            <person name="Ravi A."/>
            <person name="Getino M."/>
            <person name="Pursley I."/>
            <person name="Horton D.L."/>
            <person name="Alikhan N.F."/>
            <person name="Baker D."/>
            <person name="Gharbi K."/>
            <person name="Hall N."/>
            <person name="Watson M."/>
            <person name="Adriaenssens E.M."/>
            <person name="Foster-Nyarko E."/>
            <person name="Jarju S."/>
            <person name="Secka A."/>
            <person name="Antonio M."/>
            <person name="Oren A."/>
            <person name="Chaudhuri R.R."/>
            <person name="La Ragione R."/>
            <person name="Hildebrand F."/>
            <person name="Pallen M.J."/>
        </authorList>
    </citation>
    <scope>NUCLEOTIDE SEQUENCE</scope>
    <source>
        <strain evidence="6">ChiHecec2B26-12326</strain>
    </source>
</reference>
<dbReference type="AlphaFoldDB" id="A0A9D1XQI0"/>
<protein>
    <submittedName>
        <fullName evidence="6">DNA polymerase III subunit delta</fullName>
        <ecNumber evidence="6">2.7.7.7</ecNumber>
    </submittedName>
</protein>
<dbReference type="Gene3D" id="1.10.8.60">
    <property type="match status" value="1"/>
</dbReference>
<dbReference type="GO" id="GO:0003677">
    <property type="term" value="F:DNA binding"/>
    <property type="evidence" value="ECO:0007669"/>
    <property type="project" value="InterPro"/>
</dbReference>
<dbReference type="Gene3D" id="3.40.50.300">
    <property type="entry name" value="P-loop containing nucleotide triphosphate hydrolases"/>
    <property type="match status" value="1"/>
</dbReference>
<dbReference type="EC" id="2.7.7.7" evidence="6"/>
<dbReference type="GO" id="GO:0003887">
    <property type="term" value="F:DNA-directed DNA polymerase activity"/>
    <property type="evidence" value="ECO:0007669"/>
    <property type="project" value="UniProtKB-KW"/>
</dbReference>
<evidence type="ECO:0000256" key="1">
    <source>
        <dbReference type="ARBA" id="ARBA00022679"/>
    </source>
</evidence>
<dbReference type="Proteomes" id="UP000823847">
    <property type="component" value="Unassembled WGS sequence"/>
</dbReference>
<dbReference type="PANTHER" id="PTHR34388:SF1">
    <property type="entry name" value="DNA POLYMERASE III SUBUNIT DELTA"/>
    <property type="match status" value="1"/>
</dbReference>
<dbReference type="SUPFAM" id="SSF52540">
    <property type="entry name" value="P-loop containing nucleoside triphosphate hydrolases"/>
    <property type="match status" value="1"/>
</dbReference>
<reference evidence="6" key="2">
    <citation type="submission" date="2021-04" db="EMBL/GenBank/DDBJ databases">
        <authorList>
            <person name="Gilroy R."/>
        </authorList>
    </citation>
    <scope>NUCLEOTIDE SEQUENCE</scope>
    <source>
        <strain evidence="6">ChiHecec2B26-12326</strain>
    </source>
</reference>
<sequence length="340" mass="38943">MAKKEITFEEIARDIKARKFQPIYMLMGEEPFFIDQVTDLLIENVLSDSERDFNQIILYGADTDAISIINAARRFPMMSDYQLVVVREAQMVRDIELLASYAKKPLASTVLVLNYKYKTLDRRRSLAAAVEKNGLIFESKKVPDYKMPAFITSLLRQRSIEIDPKAAQMLSDFLGNDLNRLVKELDKLAIILAETGSKRIIPEIVERNIGISKEYNNFELLKALVQKDILKANRIAQYFEKNPKNNPIQMTLSVLFNYFSNLLICYYSKDRSEAGLMTTLGLRGNYQVKDYLLGMRNHSAMKVFNLIGEIRLADARSKGVDNTSASDADILKELLYKILH</sequence>
<keyword evidence="4" id="KW-0239">DNA-directed DNA polymerase</keyword>
<dbReference type="InterPro" id="IPR005790">
    <property type="entry name" value="DNA_polIII_delta"/>
</dbReference>
<gene>
    <name evidence="6" type="primary">holA</name>
    <name evidence="6" type="ORF">H9848_02170</name>
</gene>